<protein>
    <recommendedName>
        <fullName evidence="10">BED-type domain-containing protein</fullName>
    </recommendedName>
</protein>
<dbReference type="SUPFAM" id="SSF140996">
    <property type="entry name" value="Hermes dimerisation domain"/>
    <property type="match status" value="1"/>
</dbReference>
<name>A0A821QVR4_9NEOP</name>
<keyword evidence="3 8" id="KW-0863">Zinc-finger</keyword>
<dbReference type="GO" id="GO:0005634">
    <property type="term" value="C:nucleus"/>
    <property type="evidence" value="ECO:0007669"/>
    <property type="project" value="UniProtKB-SubCell"/>
</dbReference>
<feature type="domain" description="BED-type" evidence="10">
    <location>
        <begin position="2"/>
        <end position="52"/>
    </location>
</feature>
<evidence type="ECO:0000313" key="12">
    <source>
        <dbReference type="Proteomes" id="UP000663880"/>
    </source>
</evidence>
<dbReference type="PANTHER" id="PTHR46481:SF10">
    <property type="entry name" value="ZINC FINGER BED DOMAIN-CONTAINING PROTEIN 39"/>
    <property type="match status" value="1"/>
</dbReference>
<dbReference type="InterPro" id="IPR052035">
    <property type="entry name" value="ZnF_BED_domain_contain"/>
</dbReference>
<keyword evidence="2" id="KW-0479">Metal-binding</keyword>
<keyword evidence="5" id="KW-0805">Transcription regulation</keyword>
<comment type="subcellular location">
    <subcellularLocation>
        <location evidence="1">Nucleus</location>
    </subcellularLocation>
</comment>
<reference evidence="11" key="1">
    <citation type="submission" date="2021-02" db="EMBL/GenBank/DDBJ databases">
        <authorList>
            <person name="Steward A R."/>
        </authorList>
    </citation>
    <scope>NUCLEOTIDE SEQUENCE</scope>
</reference>
<dbReference type="SMART" id="SM00614">
    <property type="entry name" value="ZnF_BED"/>
    <property type="match status" value="1"/>
</dbReference>
<evidence type="ECO:0000313" key="11">
    <source>
        <dbReference type="EMBL" id="CAF4833024.1"/>
    </source>
</evidence>
<dbReference type="OrthoDB" id="7183474at2759"/>
<evidence type="ECO:0000256" key="3">
    <source>
        <dbReference type="ARBA" id="ARBA00022771"/>
    </source>
</evidence>
<dbReference type="SUPFAM" id="SSF53098">
    <property type="entry name" value="Ribonuclease H-like"/>
    <property type="match status" value="1"/>
</dbReference>
<dbReference type="Pfam" id="PF02892">
    <property type="entry name" value="zf-BED"/>
    <property type="match status" value="1"/>
</dbReference>
<keyword evidence="12" id="KW-1185">Reference proteome</keyword>
<sequence length="265" mass="30246">MSSKSRAWDYIKKTNEKFAKCSLCKREFKLSGNTTNLIEHMKRKHNEVWSSNVSVTQDVDTTEQNEQMGPTPKKRNTVKNYYDRSSKYPDGKTKKNLDNKYVRMIAVDMEPLRKEEHEGFRDFVNALDSRYEIPDTTKLKKKLLPEYYENVKQELVIALSKAEHVCVTTDLWASIANEGIFSVTFHFFHNQKSIAPLLEVVKMEGSHNAENIASVLDATLSKWGVRLKCEAITTDNAQTMINAAAKLLCAAIYTLLCAHTKPDGD</sequence>
<dbReference type="InterPro" id="IPR003656">
    <property type="entry name" value="Znf_BED"/>
</dbReference>
<evidence type="ECO:0000256" key="5">
    <source>
        <dbReference type="ARBA" id="ARBA00023015"/>
    </source>
</evidence>
<accession>A0A821QVR4</accession>
<evidence type="ECO:0000256" key="6">
    <source>
        <dbReference type="ARBA" id="ARBA00023163"/>
    </source>
</evidence>
<gene>
    <name evidence="11" type="ORF">PMACD_LOCUS5486</name>
</gene>
<feature type="region of interest" description="Disordered" evidence="9">
    <location>
        <begin position="59"/>
        <end position="93"/>
    </location>
</feature>
<evidence type="ECO:0000256" key="9">
    <source>
        <dbReference type="SAM" id="MobiDB-lite"/>
    </source>
</evidence>
<comment type="caution">
    <text evidence="11">The sequence shown here is derived from an EMBL/GenBank/DDBJ whole genome shotgun (WGS) entry which is preliminary data.</text>
</comment>
<organism evidence="11 12">
    <name type="scientific">Pieris macdunnoughi</name>
    <dbReference type="NCBI Taxonomy" id="345717"/>
    <lineage>
        <taxon>Eukaryota</taxon>
        <taxon>Metazoa</taxon>
        <taxon>Ecdysozoa</taxon>
        <taxon>Arthropoda</taxon>
        <taxon>Hexapoda</taxon>
        <taxon>Insecta</taxon>
        <taxon>Pterygota</taxon>
        <taxon>Neoptera</taxon>
        <taxon>Endopterygota</taxon>
        <taxon>Lepidoptera</taxon>
        <taxon>Glossata</taxon>
        <taxon>Ditrysia</taxon>
        <taxon>Papilionoidea</taxon>
        <taxon>Pieridae</taxon>
        <taxon>Pierinae</taxon>
        <taxon>Pieris</taxon>
    </lineage>
</organism>
<evidence type="ECO:0000256" key="1">
    <source>
        <dbReference type="ARBA" id="ARBA00004123"/>
    </source>
</evidence>
<evidence type="ECO:0000256" key="7">
    <source>
        <dbReference type="ARBA" id="ARBA00023242"/>
    </source>
</evidence>
<evidence type="ECO:0000259" key="10">
    <source>
        <dbReference type="PROSITE" id="PS50808"/>
    </source>
</evidence>
<dbReference type="GO" id="GO:0003677">
    <property type="term" value="F:DNA binding"/>
    <property type="evidence" value="ECO:0007669"/>
    <property type="project" value="InterPro"/>
</dbReference>
<dbReference type="Proteomes" id="UP000663880">
    <property type="component" value="Unassembled WGS sequence"/>
</dbReference>
<dbReference type="InterPro" id="IPR036236">
    <property type="entry name" value="Znf_C2H2_sf"/>
</dbReference>
<keyword evidence="6" id="KW-0804">Transcription</keyword>
<evidence type="ECO:0000256" key="2">
    <source>
        <dbReference type="ARBA" id="ARBA00022723"/>
    </source>
</evidence>
<dbReference type="GO" id="GO:0009791">
    <property type="term" value="P:post-embryonic development"/>
    <property type="evidence" value="ECO:0007669"/>
    <property type="project" value="UniProtKB-ARBA"/>
</dbReference>
<evidence type="ECO:0000256" key="8">
    <source>
        <dbReference type="PROSITE-ProRule" id="PRU00027"/>
    </source>
</evidence>
<proteinExistence type="predicted"/>
<feature type="compositionally biased region" description="Basic and acidic residues" evidence="9">
    <location>
        <begin position="81"/>
        <end position="93"/>
    </location>
</feature>
<dbReference type="SUPFAM" id="SSF57667">
    <property type="entry name" value="beta-beta-alpha zinc fingers"/>
    <property type="match status" value="1"/>
</dbReference>
<keyword evidence="7" id="KW-0539">Nucleus</keyword>
<dbReference type="GO" id="GO:0008270">
    <property type="term" value="F:zinc ion binding"/>
    <property type="evidence" value="ECO:0007669"/>
    <property type="project" value="UniProtKB-KW"/>
</dbReference>
<dbReference type="AlphaFoldDB" id="A0A821QVR4"/>
<keyword evidence="4" id="KW-0862">Zinc</keyword>
<evidence type="ECO:0000256" key="4">
    <source>
        <dbReference type="ARBA" id="ARBA00022833"/>
    </source>
</evidence>
<dbReference type="PROSITE" id="PS50808">
    <property type="entry name" value="ZF_BED"/>
    <property type="match status" value="1"/>
</dbReference>
<dbReference type="InterPro" id="IPR012337">
    <property type="entry name" value="RNaseH-like_sf"/>
</dbReference>
<dbReference type="PANTHER" id="PTHR46481">
    <property type="entry name" value="ZINC FINGER BED DOMAIN-CONTAINING PROTEIN 4"/>
    <property type="match status" value="1"/>
</dbReference>
<dbReference type="EMBL" id="CAJOBZ010000011">
    <property type="protein sequence ID" value="CAF4833024.1"/>
    <property type="molecule type" value="Genomic_DNA"/>
</dbReference>
<feature type="compositionally biased region" description="Polar residues" evidence="9">
    <location>
        <begin position="59"/>
        <end position="68"/>
    </location>
</feature>